<dbReference type="Gene3D" id="2.30.42.10">
    <property type="match status" value="1"/>
</dbReference>
<evidence type="ECO:0000256" key="3">
    <source>
        <dbReference type="ARBA" id="ARBA00022801"/>
    </source>
</evidence>
<dbReference type="Pfam" id="PF13180">
    <property type="entry name" value="PDZ_2"/>
    <property type="match status" value="1"/>
</dbReference>
<keyword evidence="6" id="KW-1185">Reference proteome</keyword>
<dbReference type="InterPro" id="IPR036034">
    <property type="entry name" value="PDZ_sf"/>
</dbReference>
<dbReference type="GO" id="GO:0004252">
    <property type="term" value="F:serine-type endopeptidase activity"/>
    <property type="evidence" value="ECO:0007669"/>
    <property type="project" value="InterPro"/>
</dbReference>
<comment type="similarity">
    <text evidence="1">Belongs to the peptidase S1C family.</text>
</comment>
<dbReference type="Proteomes" id="UP000594262">
    <property type="component" value="Unplaced"/>
</dbReference>
<dbReference type="GO" id="GO:0043065">
    <property type="term" value="P:positive regulation of apoptotic process"/>
    <property type="evidence" value="ECO:0007669"/>
    <property type="project" value="TreeGrafter"/>
</dbReference>
<organism evidence="5 6">
    <name type="scientific">Clytia hemisphaerica</name>
    <dbReference type="NCBI Taxonomy" id="252671"/>
    <lineage>
        <taxon>Eukaryota</taxon>
        <taxon>Metazoa</taxon>
        <taxon>Cnidaria</taxon>
        <taxon>Hydrozoa</taxon>
        <taxon>Hydroidolina</taxon>
        <taxon>Leptothecata</taxon>
        <taxon>Obeliida</taxon>
        <taxon>Clytiidae</taxon>
        <taxon>Clytia</taxon>
    </lineage>
</organism>
<dbReference type="OrthoDB" id="4217619at2759"/>
<keyword evidence="3" id="KW-0378">Hydrolase</keyword>
<dbReference type="Gene3D" id="2.40.10.120">
    <property type="match status" value="1"/>
</dbReference>
<dbReference type="PRINTS" id="PR00834">
    <property type="entry name" value="PROTEASES2C"/>
</dbReference>
<dbReference type="PANTHER" id="PTHR22939">
    <property type="entry name" value="SERINE PROTEASE FAMILY S1C HTRA-RELATED"/>
    <property type="match status" value="1"/>
</dbReference>
<evidence type="ECO:0000256" key="2">
    <source>
        <dbReference type="ARBA" id="ARBA00022670"/>
    </source>
</evidence>
<sequence length="408" mass="44720">MRYLNLLRFSCRRFANKFLPNHLHQHTGKWKVPLYTTGILSGIYLSTNYINGNFDPVNNLKLAHVVMAENNENENIKPRKTKTMNFLADAVEIAAPAVVHVDVVSQHRSYFHETNSSGSGFIVTEGGIVLTNAHVVGNASKVNVRLSNGKTYKGSVIDVDRETDLAAVKLDNKSDIKFPFLKLGPSEDIRAGEFVAALGSPLRLSNTVTAGIVSSLQRGSAELGMRKGMYYIQTDAAINVGNSGGPLINLDGEVIGINCITVQQAAGISFAIPSDIVAEFLDGAVKREKDFVKNGGFFRKAKRNEKFYIGITMLTLSPEIIEELKRRNPNFFENVEGGVLVTKVNRGSPSERCGLVGGDVILSINNKSVSSTRDVYTEVRKGDTMIMKVKRGENIVTLNVEPEITSRL</sequence>
<dbReference type="EnsemblMetazoa" id="CLYHEMT003191.1">
    <property type="protein sequence ID" value="CLYHEMP003191.1"/>
    <property type="gene ID" value="CLYHEMG003191"/>
</dbReference>
<dbReference type="RefSeq" id="XP_066927053.1">
    <property type="nucleotide sequence ID" value="XM_067070952.1"/>
</dbReference>
<dbReference type="GO" id="GO:0006508">
    <property type="term" value="P:proteolysis"/>
    <property type="evidence" value="ECO:0007669"/>
    <property type="project" value="UniProtKB-KW"/>
</dbReference>
<evidence type="ECO:0000256" key="1">
    <source>
        <dbReference type="ARBA" id="ARBA00010541"/>
    </source>
</evidence>
<reference evidence="5" key="1">
    <citation type="submission" date="2021-01" db="UniProtKB">
        <authorList>
            <consortium name="EnsemblMetazoa"/>
        </authorList>
    </citation>
    <scope>IDENTIFICATION</scope>
</reference>
<evidence type="ECO:0000313" key="6">
    <source>
        <dbReference type="Proteomes" id="UP000594262"/>
    </source>
</evidence>
<dbReference type="SUPFAM" id="SSF50156">
    <property type="entry name" value="PDZ domain-like"/>
    <property type="match status" value="1"/>
</dbReference>
<dbReference type="PANTHER" id="PTHR22939:SF129">
    <property type="entry name" value="SERINE PROTEASE HTRA2, MITOCHONDRIAL"/>
    <property type="match status" value="1"/>
</dbReference>
<dbReference type="SMART" id="SM00228">
    <property type="entry name" value="PDZ"/>
    <property type="match status" value="1"/>
</dbReference>
<dbReference type="GO" id="GO:0012501">
    <property type="term" value="P:programmed cell death"/>
    <property type="evidence" value="ECO:0007669"/>
    <property type="project" value="TreeGrafter"/>
</dbReference>
<name>A0A7M5URX1_9CNID</name>
<proteinExistence type="inferred from homology"/>
<dbReference type="InterPro" id="IPR001940">
    <property type="entry name" value="Peptidase_S1C"/>
</dbReference>
<evidence type="ECO:0000313" key="5">
    <source>
        <dbReference type="EnsemblMetazoa" id="CLYHEMP003191.1"/>
    </source>
</evidence>
<dbReference type="SUPFAM" id="SSF50494">
    <property type="entry name" value="Trypsin-like serine proteases"/>
    <property type="match status" value="1"/>
</dbReference>
<dbReference type="InterPro" id="IPR001478">
    <property type="entry name" value="PDZ"/>
</dbReference>
<dbReference type="GeneID" id="136814411"/>
<dbReference type="AlphaFoldDB" id="A0A7M5URX1"/>
<dbReference type="InterPro" id="IPR009003">
    <property type="entry name" value="Peptidase_S1_PA"/>
</dbReference>
<dbReference type="Pfam" id="PF13365">
    <property type="entry name" value="Trypsin_2"/>
    <property type="match status" value="1"/>
</dbReference>
<evidence type="ECO:0000259" key="4">
    <source>
        <dbReference type="PROSITE" id="PS50106"/>
    </source>
</evidence>
<accession>A0A7M5URX1</accession>
<keyword evidence="2" id="KW-0645">Protease</keyword>
<feature type="domain" description="PDZ" evidence="4">
    <location>
        <begin position="298"/>
        <end position="393"/>
    </location>
</feature>
<dbReference type="PROSITE" id="PS50106">
    <property type="entry name" value="PDZ"/>
    <property type="match status" value="1"/>
</dbReference>
<protein>
    <recommendedName>
        <fullName evidence="4">PDZ domain-containing protein</fullName>
    </recommendedName>
</protein>